<dbReference type="EMBL" id="JAWNGG020000016">
    <property type="protein sequence ID" value="KAK9308857.1"/>
    <property type="molecule type" value="Genomic_DNA"/>
</dbReference>
<dbReference type="InterPro" id="IPR012337">
    <property type="entry name" value="RNaseH-like_sf"/>
</dbReference>
<sequence>MNELKNGMTMGLDFMTPNGRVECLKEFMAMAERQSDNKIMALRIDNGREYVNHELRRFLKQKGP</sequence>
<accession>A0AAW1AFE6</accession>
<dbReference type="SUPFAM" id="SSF53098">
    <property type="entry name" value="Ribonuclease H-like"/>
    <property type="match status" value="1"/>
</dbReference>
<protein>
    <recommendedName>
        <fullName evidence="3">Integrase catalytic domain-containing protein</fullName>
    </recommendedName>
</protein>
<dbReference type="AlphaFoldDB" id="A0AAW1AFE6"/>
<organism evidence="1 2">
    <name type="scientific">Tetragonisca angustula</name>
    <dbReference type="NCBI Taxonomy" id="166442"/>
    <lineage>
        <taxon>Eukaryota</taxon>
        <taxon>Metazoa</taxon>
        <taxon>Ecdysozoa</taxon>
        <taxon>Arthropoda</taxon>
        <taxon>Hexapoda</taxon>
        <taxon>Insecta</taxon>
        <taxon>Pterygota</taxon>
        <taxon>Neoptera</taxon>
        <taxon>Endopterygota</taxon>
        <taxon>Hymenoptera</taxon>
        <taxon>Apocrita</taxon>
        <taxon>Aculeata</taxon>
        <taxon>Apoidea</taxon>
        <taxon>Anthophila</taxon>
        <taxon>Apidae</taxon>
        <taxon>Tetragonisca</taxon>
    </lineage>
</organism>
<evidence type="ECO:0000313" key="2">
    <source>
        <dbReference type="Proteomes" id="UP001432146"/>
    </source>
</evidence>
<evidence type="ECO:0008006" key="3">
    <source>
        <dbReference type="Google" id="ProtNLM"/>
    </source>
</evidence>
<proteinExistence type="predicted"/>
<name>A0AAW1AFE6_9HYME</name>
<gene>
    <name evidence="1" type="ORF">QLX08_001274</name>
</gene>
<comment type="caution">
    <text evidence="1">The sequence shown here is derived from an EMBL/GenBank/DDBJ whole genome shotgun (WGS) entry which is preliminary data.</text>
</comment>
<reference evidence="1 2" key="1">
    <citation type="submission" date="2024-05" db="EMBL/GenBank/DDBJ databases">
        <title>The nuclear and mitochondrial genome assemblies of Tetragonisca angustula (Apidae: Meliponini), a tiny yet remarkable pollinator in the Neotropics.</title>
        <authorList>
            <person name="Ferrari R."/>
            <person name="Ricardo P.C."/>
            <person name="Dias F.C."/>
            <person name="Araujo N.S."/>
            <person name="Soares D.O."/>
            <person name="Zhou Q.-S."/>
            <person name="Zhu C.-D."/>
            <person name="Coutinho L."/>
            <person name="Airas M.C."/>
            <person name="Batista T.M."/>
        </authorList>
    </citation>
    <scope>NUCLEOTIDE SEQUENCE [LARGE SCALE GENOMIC DNA]</scope>
    <source>
        <strain evidence="1">ASF017062</strain>
        <tissue evidence="1">Abdomen</tissue>
    </source>
</reference>
<keyword evidence="2" id="KW-1185">Reference proteome</keyword>
<dbReference type="Proteomes" id="UP001432146">
    <property type="component" value="Unassembled WGS sequence"/>
</dbReference>
<evidence type="ECO:0000313" key="1">
    <source>
        <dbReference type="EMBL" id="KAK9308857.1"/>
    </source>
</evidence>